<sequence length="577" mass="64678">MPKNRFEELLSRLLDDDISDAEIAELVECISADPDRLQQLRDHLQISDRLSQYEDELRDQERFLSSLQVRAHAAEDSEGFVNQVVASAVHEEQIEHRERQAGTTLKSLRDWYRFRTMTGWIIATTVSLLLFAVLARQEGLQNRNESPLLIDRESTSDPTDMDDGGVAVLTRVAGLSGVETEDWQIGETIPPRSMAWEAGLLQLEFYCGATVVVEGPADIEIVDESRVICRKGRLRAHVPKPARGFSVLAPSFELVDLGTEFGLDVSGDGLAEVHVFDGKVELYDAESNRNQTTLRELNAGDALAVDSNGTSASIAVRDADFVSPDRLSTLTDARQRERLQNWQAFRNSLQDDPRVIAYFPFDRNVQADRLLIGHGPEDTKVEGAIVGCEWAEGRWPGKTSLQFKRPGDRVRITIPGEFESLTYSTWIRIDGLDRLSNSLVLADGFSVNQPHWQIRQSGSLVLGVRYGKGESHSYRTESIFNLFRLGQWVHLATVYDAENSHVLHYVNGEVATREPLKSPPTGLLSIGNATIGNWSAPTSRHRRTSVRNLNGCMDELIIFGQAIDRDEVRRIYELGRP</sequence>
<reference evidence="1 2" key="1">
    <citation type="submission" date="2019-02" db="EMBL/GenBank/DDBJ databases">
        <title>Deep-cultivation of Planctomycetes and their phenomic and genomic characterization uncovers novel biology.</title>
        <authorList>
            <person name="Wiegand S."/>
            <person name="Jogler M."/>
            <person name="Boedeker C."/>
            <person name="Pinto D."/>
            <person name="Vollmers J."/>
            <person name="Rivas-Marin E."/>
            <person name="Kohn T."/>
            <person name="Peeters S.H."/>
            <person name="Heuer A."/>
            <person name="Rast P."/>
            <person name="Oberbeckmann S."/>
            <person name="Bunk B."/>
            <person name="Jeske O."/>
            <person name="Meyerdierks A."/>
            <person name="Storesund J.E."/>
            <person name="Kallscheuer N."/>
            <person name="Luecker S."/>
            <person name="Lage O.M."/>
            <person name="Pohl T."/>
            <person name="Merkel B.J."/>
            <person name="Hornburger P."/>
            <person name="Mueller R.-W."/>
            <person name="Bruemmer F."/>
            <person name="Labrenz M."/>
            <person name="Spormann A.M."/>
            <person name="Op Den Camp H."/>
            <person name="Overmann J."/>
            <person name="Amann R."/>
            <person name="Jetten M.S.M."/>
            <person name="Mascher T."/>
            <person name="Medema M.H."/>
            <person name="Devos D.P."/>
            <person name="Kaster A.-K."/>
            <person name="Ovreas L."/>
            <person name="Rohde M."/>
            <person name="Galperin M.Y."/>
            <person name="Jogler C."/>
        </authorList>
    </citation>
    <scope>NUCLEOTIDE SEQUENCE [LARGE SCALE GENOMIC DNA]</scope>
    <source>
        <strain evidence="1 2">KOR42</strain>
    </source>
</reference>
<keyword evidence="2" id="KW-1185">Reference proteome</keyword>
<evidence type="ECO:0000313" key="2">
    <source>
        <dbReference type="Proteomes" id="UP000317243"/>
    </source>
</evidence>
<dbReference type="Proteomes" id="UP000317243">
    <property type="component" value="Unassembled WGS sequence"/>
</dbReference>
<dbReference type="GO" id="GO:0016989">
    <property type="term" value="F:sigma factor antagonist activity"/>
    <property type="evidence" value="ECO:0007669"/>
    <property type="project" value="TreeGrafter"/>
</dbReference>
<dbReference type="Pfam" id="PF13385">
    <property type="entry name" value="Laminin_G_3"/>
    <property type="match status" value="1"/>
</dbReference>
<dbReference type="Gene3D" id="2.60.120.1440">
    <property type="match status" value="1"/>
</dbReference>
<accession>A0A5C5X612</accession>
<organism evidence="1 2">
    <name type="scientific">Thalassoglobus neptunius</name>
    <dbReference type="NCBI Taxonomy" id="1938619"/>
    <lineage>
        <taxon>Bacteria</taxon>
        <taxon>Pseudomonadati</taxon>
        <taxon>Planctomycetota</taxon>
        <taxon>Planctomycetia</taxon>
        <taxon>Planctomycetales</taxon>
        <taxon>Planctomycetaceae</taxon>
        <taxon>Thalassoglobus</taxon>
    </lineage>
</organism>
<dbReference type="InterPro" id="IPR012373">
    <property type="entry name" value="Ferrdict_sens_TM"/>
</dbReference>
<evidence type="ECO:0000313" key="1">
    <source>
        <dbReference type="EMBL" id="TWT58079.1"/>
    </source>
</evidence>
<dbReference type="EMBL" id="SIHI01000001">
    <property type="protein sequence ID" value="TWT58079.1"/>
    <property type="molecule type" value="Genomic_DNA"/>
</dbReference>
<dbReference type="Gene3D" id="2.60.120.200">
    <property type="match status" value="1"/>
</dbReference>
<dbReference type="AlphaFoldDB" id="A0A5C5X612"/>
<gene>
    <name evidence="1" type="ORF">KOR42_14490</name>
</gene>
<protein>
    <submittedName>
        <fullName evidence="1">FecR protein</fullName>
    </submittedName>
</protein>
<proteinExistence type="predicted"/>
<comment type="caution">
    <text evidence="1">The sequence shown here is derived from an EMBL/GenBank/DDBJ whole genome shotgun (WGS) entry which is preliminary data.</text>
</comment>
<dbReference type="PANTHER" id="PTHR30273">
    <property type="entry name" value="PERIPLASMIC SIGNAL SENSOR AND SIGMA FACTOR ACTIVATOR FECR-RELATED"/>
    <property type="match status" value="1"/>
</dbReference>
<dbReference type="RefSeq" id="WP_197440934.1">
    <property type="nucleotide sequence ID" value="NZ_SIHI01000001.1"/>
</dbReference>
<dbReference type="PANTHER" id="PTHR30273:SF2">
    <property type="entry name" value="PROTEIN FECR"/>
    <property type="match status" value="1"/>
</dbReference>
<name>A0A5C5X612_9PLAN</name>
<dbReference type="InterPro" id="IPR013320">
    <property type="entry name" value="ConA-like_dom_sf"/>
</dbReference>
<dbReference type="SUPFAM" id="SSF49899">
    <property type="entry name" value="Concanavalin A-like lectins/glucanases"/>
    <property type="match status" value="1"/>
</dbReference>